<proteinExistence type="predicted"/>
<dbReference type="Proteomes" id="UP000030764">
    <property type="component" value="Unassembled WGS sequence"/>
</dbReference>
<protein>
    <submittedName>
        <fullName evidence="2">Uncharacterized protein</fullName>
    </submittedName>
</protein>
<evidence type="ECO:0000313" key="2">
    <source>
        <dbReference type="EMBL" id="KFD64664.1"/>
    </source>
</evidence>
<evidence type="ECO:0000313" key="3">
    <source>
        <dbReference type="Proteomes" id="UP000030764"/>
    </source>
</evidence>
<dbReference type="Proteomes" id="UP000030758">
    <property type="component" value="Unassembled WGS sequence"/>
</dbReference>
<accession>A0A085N5B8</accession>
<reference evidence="2 3" key="1">
    <citation type="journal article" date="2014" name="Nat. Genet.">
        <title>Genome and transcriptome of the porcine whipworm Trichuris suis.</title>
        <authorList>
            <person name="Jex A.R."/>
            <person name="Nejsum P."/>
            <person name="Schwarz E.M."/>
            <person name="Hu L."/>
            <person name="Young N.D."/>
            <person name="Hall R.S."/>
            <person name="Korhonen P.K."/>
            <person name="Liao S."/>
            <person name="Thamsborg S."/>
            <person name="Xia J."/>
            <person name="Xu P."/>
            <person name="Wang S."/>
            <person name="Scheerlinck J.P."/>
            <person name="Hofmann A."/>
            <person name="Sternberg P.W."/>
            <person name="Wang J."/>
            <person name="Gasser R.B."/>
        </authorList>
    </citation>
    <scope>NUCLEOTIDE SEQUENCE [LARGE SCALE GENOMIC DNA]</scope>
    <source>
        <strain evidence="2">DCEP-RM93F</strain>
        <strain evidence="1">DCEP-RM93M</strain>
    </source>
</reference>
<evidence type="ECO:0000313" key="1">
    <source>
        <dbReference type="EMBL" id="KFD51243.1"/>
    </source>
</evidence>
<dbReference type="EMBL" id="KL367552">
    <property type="protein sequence ID" value="KFD64664.1"/>
    <property type="molecule type" value="Genomic_DNA"/>
</dbReference>
<gene>
    <name evidence="1" type="ORF">M513_07843</name>
    <name evidence="2" type="ORF">M514_07843</name>
</gene>
<organism evidence="2">
    <name type="scientific">Trichuris suis</name>
    <name type="common">pig whipworm</name>
    <dbReference type="NCBI Taxonomy" id="68888"/>
    <lineage>
        <taxon>Eukaryota</taxon>
        <taxon>Metazoa</taxon>
        <taxon>Ecdysozoa</taxon>
        <taxon>Nematoda</taxon>
        <taxon>Enoplea</taxon>
        <taxon>Dorylaimia</taxon>
        <taxon>Trichinellida</taxon>
        <taxon>Trichuridae</taxon>
        <taxon>Trichuris</taxon>
    </lineage>
</organism>
<sequence length="133" mass="14768">MLGFALDRSCLSMVDSIALSVERPMDREMKATRSNQNFKLSNLPCGTHSRTAATTRHLRDLWDADAKKVEKRGLLGCSNQICNFSSGMICIILPSYLQPAVLIACAFLKREILSWCLRVFAAVASVVAELELF</sequence>
<dbReference type="AlphaFoldDB" id="A0A085N5B8"/>
<keyword evidence="3" id="KW-1185">Reference proteome</keyword>
<dbReference type="EMBL" id="KL363241">
    <property type="protein sequence ID" value="KFD51243.1"/>
    <property type="molecule type" value="Genomic_DNA"/>
</dbReference>
<name>A0A085N5B8_9BILA</name>